<dbReference type="InterPro" id="IPR017871">
    <property type="entry name" value="ABC_transporter-like_CS"/>
</dbReference>
<dbReference type="GO" id="GO:0005886">
    <property type="term" value="C:plasma membrane"/>
    <property type="evidence" value="ECO:0007669"/>
    <property type="project" value="UniProtKB-SubCell"/>
</dbReference>
<dbReference type="Pfam" id="PF00005">
    <property type="entry name" value="ABC_tran"/>
    <property type="match status" value="1"/>
</dbReference>
<evidence type="ECO:0000256" key="5">
    <source>
        <dbReference type="ARBA" id="ARBA00022741"/>
    </source>
</evidence>
<evidence type="ECO:0000313" key="11">
    <source>
        <dbReference type="Proteomes" id="UP000014854"/>
    </source>
</evidence>
<keyword evidence="5" id="KW-0547">Nucleotide-binding</keyword>
<evidence type="ECO:0000259" key="9">
    <source>
        <dbReference type="PROSITE" id="PS50893"/>
    </source>
</evidence>
<dbReference type="InterPro" id="IPR030679">
    <property type="entry name" value="ABC_ATPase_HisP-typ"/>
</dbReference>
<feature type="domain" description="ABC transporter" evidence="9">
    <location>
        <begin position="20"/>
        <end position="265"/>
    </location>
</feature>
<dbReference type="Proteomes" id="UP000014854">
    <property type="component" value="Unassembled WGS sequence"/>
</dbReference>
<dbReference type="InterPro" id="IPR050086">
    <property type="entry name" value="MetN_ABC_transporter-like"/>
</dbReference>
<comment type="caution">
    <text evidence="10">The sequence shown here is derived from an EMBL/GenBank/DDBJ whole genome shotgun (WGS) entry which is preliminary data.</text>
</comment>
<dbReference type="InterPro" id="IPR003439">
    <property type="entry name" value="ABC_transporter-like_ATP-bd"/>
</dbReference>
<protein>
    <submittedName>
        <fullName evidence="10">Arginine/ornithine ABC transporter, ATP-binding protein AotP</fullName>
    </submittedName>
</protein>
<dbReference type="FunFam" id="3.40.50.300:FF:000020">
    <property type="entry name" value="Amino acid ABC transporter ATP-binding component"/>
    <property type="match status" value="1"/>
</dbReference>
<evidence type="ECO:0000256" key="2">
    <source>
        <dbReference type="ARBA" id="ARBA00005417"/>
    </source>
</evidence>
<dbReference type="CDD" id="cd03262">
    <property type="entry name" value="ABC_HisP_GlnQ"/>
    <property type="match status" value="1"/>
</dbReference>
<dbReference type="PATRIC" id="fig|1336752.4.peg.351"/>
<dbReference type="PANTHER" id="PTHR43166">
    <property type="entry name" value="AMINO ACID IMPORT ATP-BINDING PROTEIN"/>
    <property type="match status" value="1"/>
</dbReference>
<comment type="similarity">
    <text evidence="2">Belongs to the ABC transporter superfamily.</text>
</comment>
<evidence type="ECO:0000256" key="6">
    <source>
        <dbReference type="ARBA" id="ARBA00022840"/>
    </source>
</evidence>
<reference evidence="10 11" key="1">
    <citation type="journal article" date="2013" name="Gut Pathog.">
        <title>Evidence of a new metabolic capacity in an emerging diarrheal pathogen: lessons from the draft genomes of Vibrio fluvialis strains PG41 and I21563.</title>
        <authorList>
            <person name="Khatri I."/>
            <person name="Mahajan S."/>
            <person name="Dureja C."/>
            <person name="Subramanian S."/>
            <person name="Raychaudhuri S."/>
        </authorList>
    </citation>
    <scope>NUCLEOTIDE SEQUENCE [LARGE SCALE GENOMIC DNA]</scope>
    <source>
        <strain evidence="10 11">PG41</strain>
    </source>
</reference>
<evidence type="ECO:0000256" key="3">
    <source>
        <dbReference type="ARBA" id="ARBA00022448"/>
    </source>
</evidence>
<name>S7IAR3_VIBFL</name>
<dbReference type="PIRSF" id="PIRSF039085">
    <property type="entry name" value="ABC_ATPase_HisP"/>
    <property type="match status" value="1"/>
</dbReference>
<keyword evidence="8" id="KW-0472">Membrane</keyword>
<proteinExistence type="inferred from homology"/>
<dbReference type="GO" id="GO:0015424">
    <property type="term" value="F:ABC-type amino acid transporter activity"/>
    <property type="evidence" value="ECO:0007669"/>
    <property type="project" value="InterPro"/>
</dbReference>
<evidence type="ECO:0000256" key="8">
    <source>
        <dbReference type="ARBA" id="ARBA00023136"/>
    </source>
</evidence>
<evidence type="ECO:0000313" key="10">
    <source>
        <dbReference type="EMBL" id="EPP25199.1"/>
    </source>
</evidence>
<keyword evidence="4" id="KW-1003">Cell membrane</keyword>
<sequence length="269" mass="30043">MLGSDKKYRELERMTDVPALDIKNLHKTFGQNEVLKGISLQAHKGDVISIIGSSGSGKSTFLRCINLLETPTAGEIWVKGEMIQMKKNRQGESSPANEKQVQRIRSRLAMVFQGFNLWSHMTVLENVIEAPVHVLGVPKAQAIENAEMLLKKVGLYERRDYYPGHLSGGQQQRAAIARALAVDPEVMLFDEPTSALDPELVGEVLGVMRDLAEEGRTMLVVTHEMAFARDVSNHVMFLHQGLVEEQGDPTKLFSNPDSERLKQFISSIY</sequence>
<dbReference type="PANTHER" id="PTHR43166:SF35">
    <property type="entry name" value="L-CYSTINE IMPORT ATP-BINDING PROTEIN TCYN"/>
    <property type="match status" value="1"/>
</dbReference>
<dbReference type="AlphaFoldDB" id="S7IAR3"/>
<dbReference type="GO" id="GO:0016887">
    <property type="term" value="F:ATP hydrolysis activity"/>
    <property type="evidence" value="ECO:0007669"/>
    <property type="project" value="InterPro"/>
</dbReference>
<dbReference type="Gene3D" id="3.40.50.300">
    <property type="entry name" value="P-loop containing nucleotide triphosphate hydrolases"/>
    <property type="match status" value="1"/>
</dbReference>
<dbReference type="PROSITE" id="PS50893">
    <property type="entry name" value="ABC_TRANSPORTER_2"/>
    <property type="match status" value="1"/>
</dbReference>
<evidence type="ECO:0000256" key="7">
    <source>
        <dbReference type="ARBA" id="ARBA00022970"/>
    </source>
</evidence>
<dbReference type="InterPro" id="IPR003593">
    <property type="entry name" value="AAA+_ATPase"/>
</dbReference>
<gene>
    <name evidence="10" type="ORF">L910_0350</name>
</gene>
<dbReference type="SUPFAM" id="SSF52540">
    <property type="entry name" value="P-loop containing nucleoside triphosphate hydrolases"/>
    <property type="match status" value="1"/>
</dbReference>
<evidence type="ECO:0000256" key="4">
    <source>
        <dbReference type="ARBA" id="ARBA00022475"/>
    </source>
</evidence>
<dbReference type="GO" id="GO:0005524">
    <property type="term" value="F:ATP binding"/>
    <property type="evidence" value="ECO:0007669"/>
    <property type="project" value="UniProtKB-KW"/>
</dbReference>
<dbReference type="EMBL" id="ASXS01000001">
    <property type="protein sequence ID" value="EPP25199.1"/>
    <property type="molecule type" value="Genomic_DNA"/>
</dbReference>
<keyword evidence="3" id="KW-0813">Transport</keyword>
<keyword evidence="6 10" id="KW-0067">ATP-binding</keyword>
<dbReference type="InterPro" id="IPR027417">
    <property type="entry name" value="P-loop_NTPase"/>
</dbReference>
<evidence type="ECO:0000256" key="1">
    <source>
        <dbReference type="ARBA" id="ARBA00004417"/>
    </source>
</evidence>
<comment type="subcellular location">
    <subcellularLocation>
        <location evidence="1">Cell inner membrane</location>
        <topology evidence="1">Peripheral membrane protein</topology>
    </subcellularLocation>
</comment>
<dbReference type="SMART" id="SM00382">
    <property type="entry name" value="AAA"/>
    <property type="match status" value="1"/>
</dbReference>
<accession>S7IAR3</accession>
<keyword evidence="7" id="KW-0029">Amino-acid transport</keyword>
<dbReference type="PROSITE" id="PS00211">
    <property type="entry name" value="ABC_TRANSPORTER_1"/>
    <property type="match status" value="1"/>
</dbReference>
<organism evidence="10 11">
    <name type="scientific">Vibrio fluvialis PG41</name>
    <dbReference type="NCBI Taxonomy" id="1336752"/>
    <lineage>
        <taxon>Bacteria</taxon>
        <taxon>Pseudomonadati</taxon>
        <taxon>Pseudomonadota</taxon>
        <taxon>Gammaproteobacteria</taxon>
        <taxon>Vibrionales</taxon>
        <taxon>Vibrionaceae</taxon>
        <taxon>Vibrio</taxon>
    </lineage>
</organism>